<dbReference type="CDD" id="cd04301">
    <property type="entry name" value="NAT_SF"/>
    <property type="match status" value="1"/>
</dbReference>
<dbReference type="GO" id="GO:0008080">
    <property type="term" value="F:N-acetyltransferase activity"/>
    <property type="evidence" value="ECO:0007669"/>
    <property type="project" value="InterPro"/>
</dbReference>
<dbReference type="InterPro" id="IPR000182">
    <property type="entry name" value="GNAT_dom"/>
</dbReference>
<reference evidence="3 4" key="1">
    <citation type="submission" date="2019-01" db="EMBL/GenBank/DDBJ databases">
        <title>Filimonas sp. strain TTM-71.</title>
        <authorList>
            <person name="Chen W.-M."/>
        </authorList>
    </citation>
    <scope>NUCLEOTIDE SEQUENCE [LARGE SCALE GENOMIC DNA]</scope>
    <source>
        <strain evidence="3 4">TTM-71</strain>
    </source>
</reference>
<dbReference type="SUPFAM" id="SSF55729">
    <property type="entry name" value="Acyl-CoA N-acyltransferases (Nat)"/>
    <property type="match status" value="1"/>
</dbReference>
<evidence type="ECO:0000259" key="2">
    <source>
        <dbReference type="PROSITE" id="PS51186"/>
    </source>
</evidence>
<dbReference type="EMBL" id="SDHZ01000003">
    <property type="protein sequence ID" value="RXK81961.1"/>
    <property type="molecule type" value="Genomic_DNA"/>
</dbReference>
<accession>A0A4Q1D299</accession>
<dbReference type="PROSITE" id="PS51186">
    <property type="entry name" value="GNAT"/>
    <property type="match status" value="1"/>
</dbReference>
<dbReference type="PANTHER" id="PTHR13947:SF37">
    <property type="entry name" value="LD18367P"/>
    <property type="match status" value="1"/>
</dbReference>
<dbReference type="AlphaFoldDB" id="A0A4Q1D299"/>
<protein>
    <submittedName>
        <fullName evidence="3">N-acetyltransferase</fullName>
    </submittedName>
</protein>
<dbReference type="Pfam" id="PF13508">
    <property type="entry name" value="Acetyltransf_7"/>
    <property type="match status" value="1"/>
</dbReference>
<dbReference type="Gene3D" id="3.40.630.30">
    <property type="match status" value="1"/>
</dbReference>
<evidence type="ECO:0000256" key="1">
    <source>
        <dbReference type="ARBA" id="ARBA00022679"/>
    </source>
</evidence>
<comment type="caution">
    <text evidence="3">The sequence shown here is derived from an EMBL/GenBank/DDBJ whole genome shotgun (WGS) entry which is preliminary data.</text>
</comment>
<dbReference type="OrthoDB" id="9813917at2"/>
<gene>
    <name evidence="3" type="ORF">ESB13_19470</name>
</gene>
<dbReference type="RefSeq" id="WP_129005358.1">
    <property type="nucleotide sequence ID" value="NZ_SDHZ01000003.1"/>
</dbReference>
<proteinExistence type="predicted"/>
<organism evidence="3 4">
    <name type="scientific">Filimonas effusa</name>
    <dbReference type="NCBI Taxonomy" id="2508721"/>
    <lineage>
        <taxon>Bacteria</taxon>
        <taxon>Pseudomonadati</taxon>
        <taxon>Bacteroidota</taxon>
        <taxon>Chitinophagia</taxon>
        <taxon>Chitinophagales</taxon>
        <taxon>Chitinophagaceae</taxon>
        <taxon>Filimonas</taxon>
    </lineage>
</organism>
<dbReference type="PANTHER" id="PTHR13947">
    <property type="entry name" value="GNAT FAMILY N-ACETYLTRANSFERASE"/>
    <property type="match status" value="1"/>
</dbReference>
<dbReference type="InterPro" id="IPR050769">
    <property type="entry name" value="NAT_camello-type"/>
</dbReference>
<keyword evidence="1 3" id="KW-0808">Transferase</keyword>
<name>A0A4Q1D299_9BACT</name>
<evidence type="ECO:0000313" key="4">
    <source>
        <dbReference type="Proteomes" id="UP000290545"/>
    </source>
</evidence>
<evidence type="ECO:0000313" key="3">
    <source>
        <dbReference type="EMBL" id="RXK81961.1"/>
    </source>
</evidence>
<keyword evidence="4" id="KW-1185">Reference proteome</keyword>
<sequence>MDLLQDIVIRPLAKNEPVPYELLLLADPSKEMIDGYLPGSAIYVAQSEDRIIGEYVLYPLGGKAAEVKNIAVEAPLQGQGIGKLLLMHAVSTARAKGYRSVTIGTANSSVAQIYLYQQQGFQITDVKEDYYLLNYAEPIYENGERCKDQLVLTKQL</sequence>
<dbReference type="Proteomes" id="UP000290545">
    <property type="component" value="Unassembled WGS sequence"/>
</dbReference>
<feature type="domain" description="N-acetyltransferase" evidence="2">
    <location>
        <begin position="7"/>
        <end position="140"/>
    </location>
</feature>
<dbReference type="InterPro" id="IPR016181">
    <property type="entry name" value="Acyl_CoA_acyltransferase"/>
</dbReference>